<dbReference type="InterPro" id="IPR029058">
    <property type="entry name" value="AB_hydrolase_fold"/>
</dbReference>
<accession>A0ABP0KXY5</accession>
<gene>
    <name evidence="3" type="ORF">CCMP2556_LOCUS18141</name>
</gene>
<evidence type="ECO:0000313" key="4">
    <source>
        <dbReference type="Proteomes" id="UP001642484"/>
    </source>
</evidence>
<dbReference type="Gene3D" id="3.40.50.1820">
    <property type="entry name" value="alpha/beta hydrolase"/>
    <property type="match status" value="1"/>
</dbReference>
<dbReference type="PANTHER" id="PTHR48070:SF6">
    <property type="entry name" value="ESTERASE OVCA2"/>
    <property type="match status" value="1"/>
</dbReference>
<dbReference type="SUPFAM" id="SSF53474">
    <property type="entry name" value="alpha/beta-Hydrolases"/>
    <property type="match status" value="1"/>
</dbReference>
<comment type="caution">
    <text evidence="3">The sequence shown here is derived from an EMBL/GenBank/DDBJ whole genome shotgun (WGS) entry which is preliminary data.</text>
</comment>
<proteinExistence type="predicted"/>
<reference evidence="3 4" key="1">
    <citation type="submission" date="2024-02" db="EMBL/GenBank/DDBJ databases">
        <authorList>
            <person name="Chen Y."/>
            <person name="Shah S."/>
            <person name="Dougan E. K."/>
            <person name="Thang M."/>
            <person name="Chan C."/>
        </authorList>
    </citation>
    <scope>NUCLEOTIDE SEQUENCE [LARGE SCALE GENOMIC DNA]</scope>
</reference>
<dbReference type="InterPro" id="IPR005645">
    <property type="entry name" value="FSH-like_dom"/>
</dbReference>
<evidence type="ECO:0000313" key="3">
    <source>
        <dbReference type="EMBL" id="CAK9031070.1"/>
    </source>
</evidence>
<evidence type="ECO:0000256" key="1">
    <source>
        <dbReference type="ARBA" id="ARBA00022801"/>
    </source>
</evidence>
<dbReference type="InterPro" id="IPR050593">
    <property type="entry name" value="LovG"/>
</dbReference>
<dbReference type="Proteomes" id="UP001642484">
    <property type="component" value="Unassembled WGS sequence"/>
</dbReference>
<organism evidence="3 4">
    <name type="scientific">Durusdinium trenchii</name>
    <dbReference type="NCBI Taxonomy" id="1381693"/>
    <lineage>
        <taxon>Eukaryota</taxon>
        <taxon>Sar</taxon>
        <taxon>Alveolata</taxon>
        <taxon>Dinophyceae</taxon>
        <taxon>Suessiales</taxon>
        <taxon>Symbiodiniaceae</taxon>
        <taxon>Durusdinium</taxon>
    </lineage>
</organism>
<feature type="domain" description="Serine hydrolase" evidence="2">
    <location>
        <begin position="9"/>
        <end position="227"/>
    </location>
</feature>
<keyword evidence="4" id="KW-1185">Reference proteome</keyword>
<dbReference type="Pfam" id="PF03959">
    <property type="entry name" value="FSH1"/>
    <property type="match status" value="1"/>
</dbReference>
<sequence>MLPCHRMPRLLALHGFGGTFGALAPRDLARLAAPMGAKEIICLIAPNRHASGIPAWFSGDQSPAGRYNGWSLTEQRWAELAESTACATGRRPPPLVPEDLPPADPWADWSDEGFHESWRCLEEEWRRGNYDGLIGFSQGALMSVLFTQLLSKRRDTAGEAASPPKLLILCGGFAAPSPPACRGAWPPRERLKVPSFHLWGRDDPIVANLRSRELADLFHQPCFYEHQLVAPNDHKLGSHTFPWPDGDTEAFKALRSFMVTRPT</sequence>
<dbReference type="PANTHER" id="PTHR48070">
    <property type="entry name" value="ESTERASE OVCA2"/>
    <property type="match status" value="1"/>
</dbReference>
<evidence type="ECO:0000259" key="2">
    <source>
        <dbReference type="Pfam" id="PF03959"/>
    </source>
</evidence>
<keyword evidence="1" id="KW-0378">Hydrolase</keyword>
<name>A0ABP0KXY5_9DINO</name>
<dbReference type="EMBL" id="CAXAMN010010202">
    <property type="protein sequence ID" value="CAK9031070.1"/>
    <property type="molecule type" value="Genomic_DNA"/>
</dbReference>
<protein>
    <recommendedName>
        <fullName evidence="2">Serine hydrolase domain-containing protein</fullName>
    </recommendedName>
</protein>